<dbReference type="OrthoDB" id="2312915at2"/>
<dbReference type="AlphaFoldDB" id="A0A0R2CGD3"/>
<keyword evidence="2" id="KW-1133">Transmembrane helix</keyword>
<name>A0A0R2CGD3_9LACO</name>
<comment type="caution">
    <text evidence="3">The sequence shown here is derived from an EMBL/GenBank/DDBJ whole genome shotgun (WGS) entry which is preliminary data.</text>
</comment>
<proteinExistence type="predicted"/>
<keyword evidence="4" id="KW-1185">Reference proteome</keyword>
<organism evidence="3 4">
    <name type="scientific">Liquorilactobacillus cacaonum DSM 21116</name>
    <dbReference type="NCBI Taxonomy" id="1423729"/>
    <lineage>
        <taxon>Bacteria</taxon>
        <taxon>Bacillati</taxon>
        <taxon>Bacillota</taxon>
        <taxon>Bacilli</taxon>
        <taxon>Lactobacillales</taxon>
        <taxon>Lactobacillaceae</taxon>
        <taxon>Liquorilactobacillus</taxon>
    </lineage>
</organism>
<accession>A0A0R2CGD3</accession>
<dbReference type="Proteomes" id="UP000051131">
    <property type="component" value="Unassembled WGS sequence"/>
</dbReference>
<evidence type="ECO:0000313" key="3">
    <source>
        <dbReference type="EMBL" id="KRM90737.1"/>
    </source>
</evidence>
<dbReference type="RefSeq" id="WP_057828961.1">
    <property type="nucleotide sequence ID" value="NZ_AYZE01000014.1"/>
</dbReference>
<evidence type="ECO:0000313" key="4">
    <source>
        <dbReference type="Proteomes" id="UP000051131"/>
    </source>
</evidence>
<feature type="transmembrane region" description="Helical" evidence="2">
    <location>
        <begin position="66"/>
        <end position="87"/>
    </location>
</feature>
<protein>
    <submittedName>
        <fullName evidence="3">Uncharacterized protein</fullName>
    </submittedName>
</protein>
<evidence type="ECO:0000256" key="1">
    <source>
        <dbReference type="SAM" id="MobiDB-lite"/>
    </source>
</evidence>
<reference evidence="3 4" key="1">
    <citation type="journal article" date="2015" name="Genome Announc.">
        <title>Expanding the biotechnology potential of lactobacilli through comparative genomics of 213 strains and associated genera.</title>
        <authorList>
            <person name="Sun Z."/>
            <person name="Harris H.M."/>
            <person name="McCann A."/>
            <person name="Guo C."/>
            <person name="Argimon S."/>
            <person name="Zhang W."/>
            <person name="Yang X."/>
            <person name="Jeffery I.B."/>
            <person name="Cooney J.C."/>
            <person name="Kagawa T.F."/>
            <person name="Liu W."/>
            <person name="Song Y."/>
            <person name="Salvetti E."/>
            <person name="Wrobel A."/>
            <person name="Rasinkangas P."/>
            <person name="Parkhill J."/>
            <person name="Rea M.C."/>
            <person name="O'Sullivan O."/>
            <person name="Ritari J."/>
            <person name="Douillard F.P."/>
            <person name="Paul Ross R."/>
            <person name="Yang R."/>
            <person name="Briner A.E."/>
            <person name="Felis G.E."/>
            <person name="de Vos W.M."/>
            <person name="Barrangou R."/>
            <person name="Klaenhammer T.R."/>
            <person name="Caufield P.W."/>
            <person name="Cui Y."/>
            <person name="Zhang H."/>
            <person name="O'Toole P.W."/>
        </authorList>
    </citation>
    <scope>NUCLEOTIDE SEQUENCE [LARGE SCALE GENOMIC DNA]</scope>
    <source>
        <strain evidence="3 4">DSM 21116</strain>
    </source>
</reference>
<dbReference type="PATRIC" id="fig|1423729.3.peg.736"/>
<evidence type="ECO:0000256" key="2">
    <source>
        <dbReference type="SAM" id="Phobius"/>
    </source>
</evidence>
<keyword evidence="2" id="KW-0472">Membrane</keyword>
<gene>
    <name evidence="3" type="ORF">FC80_GL000728</name>
</gene>
<dbReference type="STRING" id="1423729.FC80_GL000728"/>
<sequence length="89" mass="10415">MGLKEKFLRNGGRHSQEGKTDSFADKNEKSFDDELVNEEVTSRAQQRKNLKTELADEKKRKLSVRLNWMIVCLIVAIICVYLFMVYVNF</sequence>
<keyword evidence="2" id="KW-0812">Transmembrane</keyword>
<feature type="region of interest" description="Disordered" evidence="1">
    <location>
        <begin position="1"/>
        <end position="31"/>
    </location>
</feature>
<dbReference type="EMBL" id="AYZE01000014">
    <property type="protein sequence ID" value="KRM90737.1"/>
    <property type="molecule type" value="Genomic_DNA"/>
</dbReference>